<dbReference type="PANTHER" id="PTHR19288:SF44">
    <property type="entry name" value="PHOSPHOLYSINE PHOSPHOHISTIDINE INORGANIC PYROPHOSPHATE PHOSPHATASE"/>
    <property type="match status" value="1"/>
</dbReference>
<keyword evidence="9" id="KW-0460">Magnesium</keyword>
<evidence type="ECO:0000256" key="13">
    <source>
        <dbReference type="ARBA" id="ARBA00047820"/>
    </source>
</evidence>
<dbReference type="AlphaFoldDB" id="A0A1I8BCU5"/>
<keyword evidence="14" id="KW-1185">Reference proteome</keyword>
<evidence type="ECO:0000256" key="8">
    <source>
        <dbReference type="ARBA" id="ARBA00022801"/>
    </source>
</evidence>
<dbReference type="SUPFAM" id="SSF56784">
    <property type="entry name" value="HAD-like"/>
    <property type="match status" value="1"/>
</dbReference>
<dbReference type="InterPro" id="IPR023214">
    <property type="entry name" value="HAD_sf"/>
</dbReference>
<evidence type="ECO:0000256" key="9">
    <source>
        <dbReference type="ARBA" id="ARBA00022842"/>
    </source>
</evidence>
<evidence type="ECO:0000313" key="14">
    <source>
        <dbReference type="Proteomes" id="UP000095281"/>
    </source>
</evidence>
<dbReference type="GO" id="GO:0016791">
    <property type="term" value="F:phosphatase activity"/>
    <property type="evidence" value="ECO:0007669"/>
    <property type="project" value="InterPro"/>
</dbReference>
<dbReference type="GO" id="GO:0005829">
    <property type="term" value="C:cytosol"/>
    <property type="evidence" value="ECO:0007669"/>
    <property type="project" value="TreeGrafter"/>
</dbReference>
<evidence type="ECO:0000256" key="10">
    <source>
        <dbReference type="ARBA" id="ARBA00023242"/>
    </source>
</evidence>
<organism evidence="14 15">
    <name type="scientific">Meloidogyne hapla</name>
    <name type="common">Root-knot nematode worm</name>
    <dbReference type="NCBI Taxonomy" id="6305"/>
    <lineage>
        <taxon>Eukaryota</taxon>
        <taxon>Metazoa</taxon>
        <taxon>Ecdysozoa</taxon>
        <taxon>Nematoda</taxon>
        <taxon>Chromadorea</taxon>
        <taxon>Rhabditida</taxon>
        <taxon>Tylenchina</taxon>
        <taxon>Tylenchomorpha</taxon>
        <taxon>Tylenchoidea</taxon>
        <taxon>Meloidogynidae</taxon>
        <taxon>Meloidogyninae</taxon>
        <taxon>Meloidogyne</taxon>
    </lineage>
</organism>
<dbReference type="Pfam" id="PF13242">
    <property type="entry name" value="Hydrolase_like"/>
    <property type="match status" value="1"/>
</dbReference>
<evidence type="ECO:0000256" key="1">
    <source>
        <dbReference type="ARBA" id="ARBA00001946"/>
    </source>
</evidence>
<accession>A0A1I8BCU5</accession>
<comment type="subcellular location">
    <subcellularLocation>
        <location evidence="3">Cytoplasm</location>
    </subcellularLocation>
    <subcellularLocation>
        <location evidence="2">Nucleus</location>
    </subcellularLocation>
</comment>
<dbReference type="WBParaSite" id="MhA1_Contig1888.frz3.gene6">
    <property type="protein sequence ID" value="MhA1_Contig1888.frz3.gene6"/>
    <property type="gene ID" value="MhA1_Contig1888.frz3.gene6"/>
</dbReference>
<keyword evidence="10" id="KW-0539">Nucleus</keyword>
<evidence type="ECO:0000256" key="2">
    <source>
        <dbReference type="ARBA" id="ARBA00004123"/>
    </source>
</evidence>
<dbReference type="Proteomes" id="UP000095281">
    <property type="component" value="Unplaced"/>
</dbReference>
<keyword evidence="8" id="KW-0378">Hydrolase</keyword>
<dbReference type="GO" id="GO:0004427">
    <property type="term" value="F:inorganic diphosphate phosphatase activity"/>
    <property type="evidence" value="ECO:0007669"/>
    <property type="project" value="UniProtKB-EC"/>
</dbReference>
<evidence type="ECO:0000256" key="4">
    <source>
        <dbReference type="ARBA" id="ARBA00007958"/>
    </source>
</evidence>
<name>A0A1I8BCU5_MELHA</name>
<protein>
    <recommendedName>
        <fullName evidence="12">Phospholysine phosphohistidine inorganic pyrophosphate phosphatase</fullName>
        <ecNumber evidence="5">3.6.1.1</ecNumber>
    </recommendedName>
</protein>
<dbReference type="OMA" id="EEHIFMP"/>
<comment type="cofactor">
    <cofactor evidence="1">
        <name>Mg(2+)</name>
        <dbReference type="ChEBI" id="CHEBI:18420"/>
    </cofactor>
</comment>
<reference evidence="15" key="1">
    <citation type="submission" date="2016-11" db="UniProtKB">
        <authorList>
            <consortium name="WormBaseParasite"/>
        </authorList>
    </citation>
    <scope>IDENTIFICATION</scope>
</reference>
<evidence type="ECO:0000256" key="11">
    <source>
        <dbReference type="ARBA" id="ARBA00037258"/>
    </source>
</evidence>
<dbReference type="EC" id="3.6.1.1" evidence="5"/>
<dbReference type="PANTHER" id="PTHR19288">
    <property type="entry name" value="4-NITROPHENYLPHOSPHATASE-RELATED"/>
    <property type="match status" value="1"/>
</dbReference>
<keyword evidence="7" id="KW-0479">Metal-binding</keyword>
<sequence>MIEENWYESVQGFLVDITGVLYDSGGCAIDGSVEAVNRLYNESNVRFVSNESTSTREGICMMLRTLGFLSVQPEHIFTPAPVAAQYIIKHGLSPHLLVHKNVLPEFSNCINFSNGRPCVVLADAESDLDFMNMNKAFRVLHASSNPLLISLGNGKFYHRADQGPCLDTGAYASALKFAVEDAGRRCEHLVIGKPEETYFMTAVGDLGLTKGQVVMIGDDISGDIDGAQKLGIKGIQVRTGKWRAEWEKHPTITPELIADNLLEAVTLILDNQQRIKN</sequence>
<keyword evidence="6" id="KW-0963">Cytoplasm</keyword>
<comment type="catalytic activity">
    <reaction evidence="13">
        <text>diphosphate + H2O = 2 phosphate + H(+)</text>
        <dbReference type="Rhea" id="RHEA:24576"/>
        <dbReference type="ChEBI" id="CHEBI:15377"/>
        <dbReference type="ChEBI" id="CHEBI:15378"/>
        <dbReference type="ChEBI" id="CHEBI:33019"/>
        <dbReference type="ChEBI" id="CHEBI:43474"/>
        <dbReference type="EC" id="3.6.1.1"/>
    </reaction>
</comment>
<comment type="function">
    <text evidence="11">Phosphatase that hydrolyzes imidodiphosphate, 3-phosphohistidine and 6-phospholysine. Has broad substrate specificity and can also hydrolyze inorganic diphosphate, but with lower efficiency.</text>
</comment>
<evidence type="ECO:0000256" key="5">
    <source>
        <dbReference type="ARBA" id="ARBA00012146"/>
    </source>
</evidence>
<dbReference type="NCBIfam" id="TIGR01458">
    <property type="entry name" value="HAD-SF-IIA-hyp3"/>
    <property type="match status" value="1"/>
</dbReference>
<dbReference type="GO" id="GO:0005634">
    <property type="term" value="C:nucleus"/>
    <property type="evidence" value="ECO:0007669"/>
    <property type="project" value="UniProtKB-SubCell"/>
</dbReference>
<dbReference type="Gene3D" id="3.40.50.1000">
    <property type="entry name" value="HAD superfamily/HAD-like"/>
    <property type="match status" value="2"/>
</dbReference>
<dbReference type="InterPro" id="IPR006355">
    <property type="entry name" value="LHPP/HDHD2"/>
</dbReference>
<evidence type="ECO:0000313" key="15">
    <source>
        <dbReference type="WBParaSite" id="MhA1_Contig1888.frz3.gene6"/>
    </source>
</evidence>
<evidence type="ECO:0000256" key="3">
    <source>
        <dbReference type="ARBA" id="ARBA00004496"/>
    </source>
</evidence>
<dbReference type="InterPro" id="IPR036412">
    <property type="entry name" value="HAD-like_sf"/>
</dbReference>
<evidence type="ECO:0000256" key="7">
    <source>
        <dbReference type="ARBA" id="ARBA00022723"/>
    </source>
</evidence>
<dbReference type="Pfam" id="PF13344">
    <property type="entry name" value="Hydrolase_6"/>
    <property type="match status" value="1"/>
</dbReference>
<evidence type="ECO:0000256" key="6">
    <source>
        <dbReference type="ARBA" id="ARBA00022490"/>
    </source>
</evidence>
<dbReference type="GO" id="GO:0046872">
    <property type="term" value="F:metal ion binding"/>
    <property type="evidence" value="ECO:0007669"/>
    <property type="project" value="UniProtKB-KW"/>
</dbReference>
<evidence type="ECO:0000256" key="12">
    <source>
        <dbReference type="ARBA" id="ARBA00039357"/>
    </source>
</evidence>
<dbReference type="InterPro" id="IPR006357">
    <property type="entry name" value="HAD-SF_hydro_IIA"/>
</dbReference>
<comment type="similarity">
    <text evidence="4">Belongs to the HAD-like hydrolase superfamily.</text>
</comment>
<proteinExistence type="inferred from homology"/>